<dbReference type="InterPro" id="IPR036061">
    <property type="entry name" value="CheW-like_dom_sf"/>
</dbReference>
<evidence type="ECO:0000256" key="4">
    <source>
        <dbReference type="ARBA" id="ARBA00022679"/>
    </source>
</evidence>
<evidence type="ECO:0000259" key="12">
    <source>
        <dbReference type="PROSITE" id="PS50110"/>
    </source>
</evidence>
<dbReference type="InterPro" id="IPR051315">
    <property type="entry name" value="Bact_Chemotaxis_CheA"/>
</dbReference>
<keyword evidence="9" id="KW-0175">Coiled coil</keyword>
<evidence type="ECO:0000313" key="16">
    <source>
        <dbReference type="Proteomes" id="UP000010472"/>
    </source>
</evidence>
<dbReference type="Gene3D" id="3.40.50.2300">
    <property type="match status" value="1"/>
</dbReference>
<dbReference type="InterPro" id="IPR001789">
    <property type="entry name" value="Sig_transdc_resp-reg_receiver"/>
</dbReference>
<dbReference type="EC" id="2.7.13.3" evidence="2"/>
<dbReference type="RefSeq" id="WP_015202308.1">
    <property type="nucleotide sequence ID" value="NC_019753.1"/>
</dbReference>
<dbReference type="HOGENOM" id="CLU_000650_2_1_3"/>
<dbReference type="Pfam" id="PF02518">
    <property type="entry name" value="HATPase_c"/>
    <property type="match status" value="1"/>
</dbReference>
<feature type="domain" description="HPt" evidence="14">
    <location>
        <begin position="4"/>
        <end position="107"/>
    </location>
</feature>
<feature type="domain" description="Histidine kinase" evidence="11">
    <location>
        <begin position="792"/>
        <end position="1030"/>
    </location>
</feature>
<dbReference type="SMART" id="SM00387">
    <property type="entry name" value="HATPase_c"/>
    <property type="match status" value="1"/>
</dbReference>
<evidence type="ECO:0000256" key="8">
    <source>
        <dbReference type="PROSITE-ProRule" id="PRU00169"/>
    </source>
</evidence>
<dbReference type="GO" id="GO:0000155">
    <property type="term" value="F:phosphorelay sensor kinase activity"/>
    <property type="evidence" value="ECO:0007669"/>
    <property type="project" value="InterPro"/>
</dbReference>
<comment type="catalytic activity">
    <reaction evidence="1">
        <text>ATP + protein L-histidine = ADP + protein N-phospho-L-histidine.</text>
        <dbReference type="EC" id="2.7.13.3"/>
    </reaction>
</comment>
<dbReference type="PROSITE" id="PS50851">
    <property type="entry name" value="CHEW"/>
    <property type="match status" value="1"/>
</dbReference>
<dbReference type="Pfam" id="PF02895">
    <property type="entry name" value="H-kinase_dim"/>
    <property type="match status" value="1"/>
</dbReference>
<organism evidence="15 16">
    <name type="scientific">Crinalium epipsammum PCC 9333</name>
    <dbReference type="NCBI Taxonomy" id="1173022"/>
    <lineage>
        <taxon>Bacteria</taxon>
        <taxon>Bacillati</taxon>
        <taxon>Cyanobacteriota</taxon>
        <taxon>Cyanophyceae</taxon>
        <taxon>Gomontiellales</taxon>
        <taxon>Gomontiellaceae</taxon>
        <taxon>Crinalium</taxon>
    </lineage>
</organism>
<dbReference type="EMBL" id="CP003620">
    <property type="protein sequence ID" value="AFZ12186.1"/>
    <property type="molecule type" value="Genomic_DNA"/>
</dbReference>
<dbReference type="STRING" id="1173022.Cri9333_1286"/>
<dbReference type="Proteomes" id="UP000010472">
    <property type="component" value="Chromosome"/>
</dbReference>
<feature type="region of interest" description="Disordered" evidence="10">
    <location>
        <begin position="1185"/>
        <end position="1209"/>
    </location>
</feature>
<dbReference type="PRINTS" id="PR00344">
    <property type="entry name" value="BCTRLSENSOR"/>
</dbReference>
<feature type="compositionally biased region" description="Polar residues" evidence="10">
    <location>
        <begin position="1186"/>
        <end position="1209"/>
    </location>
</feature>
<dbReference type="InterPro" id="IPR037006">
    <property type="entry name" value="CheA-like_homodim_sf"/>
</dbReference>
<feature type="modified residue" description="4-aspartylphosphate" evidence="8">
    <location>
        <position position="1266"/>
    </location>
</feature>
<evidence type="ECO:0000256" key="2">
    <source>
        <dbReference type="ARBA" id="ARBA00012438"/>
    </source>
</evidence>
<dbReference type="eggNOG" id="COG2198">
    <property type="taxonomic scope" value="Bacteria"/>
</dbReference>
<dbReference type="InterPro" id="IPR036097">
    <property type="entry name" value="HisK_dim/P_sf"/>
</dbReference>
<evidence type="ECO:0000256" key="3">
    <source>
        <dbReference type="ARBA" id="ARBA00022553"/>
    </source>
</evidence>
<dbReference type="CDD" id="cd00088">
    <property type="entry name" value="HPT"/>
    <property type="match status" value="1"/>
</dbReference>
<dbReference type="eggNOG" id="COG0745">
    <property type="taxonomic scope" value="Bacteria"/>
</dbReference>
<dbReference type="PANTHER" id="PTHR43395:SF1">
    <property type="entry name" value="CHEMOTAXIS PROTEIN CHEA"/>
    <property type="match status" value="1"/>
</dbReference>
<dbReference type="SMART" id="SM00448">
    <property type="entry name" value="REC"/>
    <property type="match status" value="1"/>
</dbReference>
<dbReference type="PROSITE" id="PS50110">
    <property type="entry name" value="RESPONSE_REGULATORY"/>
    <property type="match status" value="1"/>
</dbReference>
<accession>K9VW44</accession>
<dbReference type="GO" id="GO:0005737">
    <property type="term" value="C:cytoplasm"/>
    <property type="evidence" value="ECO:0007669"/>
    <property type="project" value="InterPro"/>
</dbReference>
<dbReference type="InterPro" id="IPR036641">
    <property type="entry name" value="HPT_dom_sf"/>
</dbReference>
<dbReference type="GO" id="GO:0006935">
    <property type="term" value="P:chemotaxis"/>
    <property type="evidence" value="ECO:0007669"/>
    <property type="project" value="InterPro"/>
</dbReference>
<dbReference type="Pfam" id="PF01627">
    <property type="entry name" value="Hpt"/>
    <property type="match status" value="1"/>
</dbReference>
<dbReference type="Pfam" id="PF01584">
    <property type="entry name" value="CheW"/>
    <property type="match status" value="1"/>
</dbReference>
<feature type="coiled-coil region" evidence="9">
    <location>
        <begin position="710"/>
        <end position="737"/>
    </location>
</feature>
<evidence type="ECO:0000256" key="1">
    <source>
        <dbReference type="ARBA" id="ARBA00000085"/>
    </source>
</evidence>
<dbReference type="Gene3D" id="3.30.565.10">
    <property type="entry name" value="Histidine kinase-like ATPase, C-terminal domain"/>
    <property type="match status" value="1"/>
</dbReference>
<dbReference type="FunFam" id="3.30.565.10:FF:000016">
    <property type="entry name" value="Chemotaxis protein CheA, putative"/>
    <property type="match status" value="1"/>
</dbReference>
<dbReference type="SUPFAM" id="SSF55874">
    <property type="entry name" value="ATPase domain of HSP90 chaperone/DNA topoisomerase II/histidine kinase"/>
    <property type="match status" value="1"/>
</dbReference>
<dbReference type="InterPro" id="IPR008207">
    <property type="entry name" value="Sig_transdc_His_kin_Hpt_dom"/>
</dbReference>
<proteinExistence type="predicted"/>
<dbReference type="SUPFAM" id="SSF47384">
    <property type="entry name" value="Homodimeric domain of signal transducing histidine kinase"/>
    <property type="match status" value="1"/>
</dbReference>
<dbReference type="InterPro" id="IPR004105">
    <property type="entry name" value="CheA-like_dim"/>
</dbReference>
<dbReference type="PROSITE" id="PS50109">
    <property type="entry name" value="HIS_KIN"/>
    <property type="match status" value="1"/>
</dbReference>
<dbReference type="PROSITE" id="PS50894">
    <property type="entry name" value="HPT"/>
    <property type="match status" value="1"/>
</dbReference>
<keyword evidence="6" id="KW-0902">Two-component regulatory system</keyword>
<dbReference type="eggNOG" id="COG0643">
    <property type="taxonomic scope" value="Bacteria"/>
</dbReference>
<evidence type="ECO:0000256" key="10">
    <source>
        <dbReference type="SAM" id="MobiDB-lite"/>
    </source>
</evidence>
<dbReference type="PANTHER" id="PTHR43395">
    <property type="entry name" value="SENSOR HISTIDINE KINASE CHEA"/>
    <property type="match status" value="1"/>
</dbReference>
<dbReference type="InterPro" id="IPR011006">
    <property type="entry name" value="CheY-like_superfamily"/>
</dbReference>
<dbReference type="SUPFAM" id="SSF50341">
    <property type="entry name" value="CheW-like"/>
    <property type="match status" value="1"/>
</dbReference>
<dbReference type="PATRIC" id="fig|1173022.3.peg.1395"/>
<evidence type="ECO:0000313" key="15">
    <source>
        <dbReference type="EMBL" id="AFZ12186.1"/>
    </source>
</evidence>
<evidence type="ECO:0000256" key="9">
    <source>
        <dbReference type="SAM" id="Coils"/>
    </source>
</evidence>
<feature type="domain" description="CheW-like" evidence="13">
    <location>
        <begin position="1032"/>
        <end position="1180"/>
    </location>
</feature>
<sequence length="1346" mass="148344">MAIDSDIRDQAYQFFIQEAPELLQVIETELLDLRQNRTAGKIHNMMRAAHSIKGGSASVGLDAIKTLSHRLEDIFKALHQEDLVIDEQLETWLLQAYDCLRLPLMEQINTGYFDAEEAIAVAEPLFAEIEEELKDYLGKEDFLPSSVELGIDITLSIFEIDVAQGLERLIDVLADPEHNVVAGELRAQAEVFSGIGELFNLSGFTAIANTAIAALDAHPDQVLHIAEVALADFQAGREAVIAGDRAQGGSPSPALLKLADSSNSEILTSTQPITTNNNFTDSNFLDLDEQFNELTSFVSPDLRAEALEFNDWSSLDLVDSSSLEEAALTLDIDLFGQQEQVNNPSITDIFANHEISNEFTELDNGSGLDLFKLNETELTEIFADSSQEIPDQLEPSSPGLDEIFGNSIFTSNDALELPTQEVEINGINLVESQELDQTCLINVDDIFDDSAIHKANIIIPDIFTPEAKSVFSEPAPEESLQIESTHQVEQNNLILSLDEVFGIPDSSQETIEKTNGFLIETSLETPAVAEQNNSEVTLANQLNSVSLNTPSLKDVFSEFIEESQPPLIPSLDTTAVKAEETAPQETNLAPNSNEFILDKVTDEPPLSIELPSELVEKVAAASNFQELVQSIEEAYDQLPVAALDSSEETTPKVIDVLSSPTSTNSTITQKSSTPEKQEIPSGNAAQLSVRVDVDRLERMNNVVGELAINRNGLSLQNEQLQGTVEELLRRFTKFQEMTYQLRDLSDKMLVAPDHNSSLKVGLLSAANQSEIISSKSRMETEFDSLEMDSYGELNSRLQETLEEMAQIEEIVGDIALLSSQSSRTLEGQRQMLAYLRDDLMWARMLPLGEVLNRFPRTLRDLSTKYQKPVDLKLSGTGVLVDKAVLEKLYDPLLHLFRNAFDHGIEPAEVRRKQNKLERGQIEIRAYHQGSQTVIEMRDDGQGINLQRIAAKAVEVGLIAADEVALTSTAKLLDLIFEPGFSTASKITEISGRGVGLDVVRSQLRFLKGTVTVHSHQGRGTTFILRIPLTLTIAKLLVCMVGSTAYAFPADSIEEIFVPKADQMKLSGKQKLLHWRKRLVPIHHLSELLNYSVPLPETVPSQALLSVPTPEDWASPILLLRQDNQFIALEVDRLITEQELVIKPFGNAIAPPSYIYGCTILGDGSLLPVIDGATLLSQIAGQPKDIVTTSTSSPTATRQKTPSSATRQPTSSVKSPLILVVDDSIALRQTLALTLQKAGYRVVQARDGREAIEQLQKNSTIQLVVSDVEMPNMNGFEFLTQRRQDAELSKFPVIMLTSRSSDKHRQLAKHLGASAYFTKPYLEQEFLAGIKDIISQNAPKKATALTT</sequence>
<dbReference type="SMART" id="SM00073">
    <property type="entry name" value="HPT"/>
    <property type="match status" value="1"/>
</dbReference>
<dbReference type="SMART" id="SM00260">
    <property type="entry name" value="CheW"/>
    <property type="match status" value="1"/>
</dbReference>
<dbReference type="Gene3D" id="1.20.120.160">
    <property type="entry name" value="HPT domain"/>
    <property type="match status" value="1"/>
</dbReference>
<dbReference type="SUPFAM" id="SSF52172">
    <property type="entry name" value="CheY-like"/>
    <property type="match status" value="1"/>
</dbReference>
<keyword evidence="5 15" id="KW-0418">Kinase</keyword>
<keyword evidence="16" id="KW-1185">Reference proteome</keyword>
<dbReference type="CDD" id="cd16916">
    <property type="entry name" value="HATPase_CheA-like"/>
    <property type="match status" value="1"/>
</dbReference>
<feature type="compositionally biased region" description="Polar residues" evidence="10">
    <location>
        <begin position="659"/>
        <end position="672"/>
    </location>
</feature>
<dbReference type="SUPFAM" id="SSF47226">
    <property type="entry name" value="Histidine-containing phosphotransfer domain, HPT domain"/>
    <property type="match status" value="1"/>
</dbReference>
<keyword evidence="4" id="KW-0808">Transferase</keyword>
<feature type="domain" description="Response regulatory" evidence="12">
    <location>
        <begin position="1216"/>
        <end position="1333"/>
    </location>
</feature>
<name>K9VW44_9CYAN</name>
<evidence type="ECO:0000259" key="14">
    <source>
        <dbReference type="PROSITE" id="PS50894"/>
    </source>
</evidence>
<evidence type="ECO:0000256" key="5">
    <source>
        <dbReference type="ARBA" id="ARBA00022777"/>
    </source>
</evidence>
<evidence type="ECO:0000256" key="6">
    <source>
        <dbReference type="ARBA" id="ARBA00023012"/>
    </source>
</evidence>
<protein>
    <recommendedName>
        <fullName evidence="2">histidine kinase</fullName>
        <ecNumber evidence="2">2.7.13.3</ecNumber>
    </recommendedName>
</protein>
<feature type="modified residue" description="Phosphohistidine" evidence="7">
    <location>
        <position position="50"/>
    </location>
</feature>
<dbReference type="Gene3D" id="1.10.287.560">
    <property type="entry name" value="Histidine kinase CheA-like, homodimeric domain"/>
    <property type="match status" value="1"/>
</dbReference>
<dbReference type="InterPro" id="IPR004358">
    <property type="entry name" value="Sig_transdc_His_kin-like_C"/>
</dbReference>
<reference evidence="15 16" key="1">
    <citation type="submission" date="2012-06" db="EMBL/GenBank/DDBJ databases">
        <title>Finished chromosome of genome of Crinalium epipsammum PCC 9333.</title>
        <authorList>
            <consortium name="US DOE Joint Genome Institute"/>
            <person name="Gugger M."/>
            <person name="Coursin T."/>
            <person name="Rippka R."/>
            <person name="Tandeau De Marsac N."/>
            <person name="Huntemann M."/>
            <person name="Wei C.-L."/>
            <person name="Han J."/>
            <person name="Detter J.C."/>
            <person name="Han C."/>
            <person name="Tapia R."/>
            <person name="Davenport K."/>
            <person name="Daligault H."/>
            <person name="Erkkila T."/>
            <person name="Gu W."/>
            <person name="Munk A.C.C."/>
            <person name="Teshima H."/>
            <person name="Xu Y."/>
            <person name="Chain P."/>
            <person name="Chen A."/>
            <person name="Krypides N."/>
            <person name="Mavromatis K."/>
            <person name="Markowitz V."/>
            <person name="Szeto E."/>
            <person name="Ivanova N."/>
            <person name="Mikhailova N."/>
            <person name="Ovchinnikova G."/>
            <person name="Pagani I."/>
            <person name="Pati A."/>
            <person name="Goodwin L."/>
            <person name="Peters L."/>
            <person name="Pitluck S."/>
            <person name="Woyke T."/>
            <person name="Kerfeld C."/>
        </authorList>
    </citation>
    <scope>NUCLEOTIDE SEQUENCE [LARGE SCALE GENOMIC DNA]</scope>
    <source>
        <strain evidence="15 16">PCC 9333</strain>
    </source>
</reference>
<dbReference type="InterPro" id="IPR036890">
    <property type="entry name" value="HATPase_C_sf"/>
</dbReference>
<dbReference type="Pfam" id="PF00072">
    <property type="entry name" value="Response_reg"/>
    <property type="match status" value="1"/>
</dbReference>
<feature type="region of interest" description="Disordered" evidence="10">
    <location>
        <begin position="659"/>
        <end position="682"/>
    </location>
</feature>
<evidence type="ECO:0000259" key="11">
    <source>
        <dbReference type="PROSITE" id="PS50109"/>
    </source>
</evidence>
<dbReference type="SMART" id="SM01231">
    <property type="entry name" value="H-kinase_dim"/>
    <property type="match status" value="1"/>
</dbReference>
<dbReference type="Gene3D" id="2.30.30.40">
    <property type="entry name" value="SH3 Domains"/>
    <property type="match status" value="1"/>
</dbReference>
<dbReference type="InterPro" id="IPR005467">
    <property type="entry name" value="His_kinase_dom"/>
</dbReference>
<evidence type="ECO:0000259" key="13">
    <source>
        <dbReference type="PROSITE" id="PS50851"/>
    </source>
</evidence>
<dbReference type="InterPro" id="IPR003594">
    <property type="entry name" value="HATPase_dom"/>
</dbReference>
<dbReference type="KEGG" id="cep:Cri9333_1286"/>
<dbReference type="InterPro" id="IPR002545">
    <property type="entry name" value="CheW-lke_dom"/>
</dbReference>
<gene>
    <name evidence="15" type="ORF">Cri9333_1286</name>
</gene>
<evidence type="ECO:0000256" key="7">
    <source>
        <dbReference type="PROSITE-ProRule" id="PRU00110"/>
    </source>
</evidence>
<keyword evidence="3 8" id="KW-0597">Phosphoprotein</keyword>